<dbReference type="CDD" id="cd03801">
    <property type="entry name" value="GT4_PimA-like"/>
    <property type="match status" value="1"/>
</dbReference>
<dbReference type="Gene3D" id="3.40.50.2000">
    <property type="entry name" value="Glycogen Phosphorylase B"/>
    <property type="match status" value="2"/>
</dbReference>
<dbReference type="Pfam" id="PF00534">
    <property type="entry name" value="Glycos_transf_1"/>
    <property type="match status" value="1"/>
</dbReference>
<dbReference type="EMBL" id="DTLI01000009">
    <property type="protein sequence ID" value="HHS51280.1"/>
    <property type="molecule type" value="Genomic_DNA"/>
</dbReference>
<name>A0A7C6EBR5_UNCW3</name>
<proteinExistence type="predicted"/>
<sequence length="368" mass="41757">MKILVINWRDIKNPLAGGAEVYFQEIFKRIAGAGHTVHLLCVKFPDAPESEIIDNIQINRIGGANTFNFAVYRQLKDIVEKENYDIVIDDLNKIPFFSPWLIKKPVLVMMMHLFRASIFKEVFLPFGLYVYLMESLIPLCYKNQPFVALSESSKKDLLRFGIDGSKIVVIPPGTDTKKFHPDFSQKGEKLIVHVGRLKRYKSTDHLLLATKLLLKKRKDFKVMILGDGDDLPRLKELNKKLGLDAIVKFTGYVPEQEKVLVYQRAALLVENSVKEGWGLIVMEANACGTPVVASRVPGLLDSVIENKTGLFYEYGNIQELAEKIERLLDDEELRLAMGRNGIEWANQLTWDKTADMMLATIQSALGNK</sequence>
<evidence type="ECO:0000259" key="1">
    <source>
        <dbReference type="Pfam" id="PF00534"/>
    </source>
</evidence>
<dbReference type="GO" id="GO:0016757">
    <property type="term" value="F:glycosyltransferase activity"/>
    <property type="evidence" value="ECO:0007669"/>
    <property type="project" value="InterPro"/>
</dbReference>
<comment type="caution">
    <text evidence="3">The sequence shown here is derived from an EMBL/GenBank/DDBJ whole genome shotgun (WGS) entry which is preliminary data.</text>
</comment>
<evidence type="ECO:0000313" key="3">
    <source>
        <dbReference type="EMBL" id="HHS51280.1"/>
    </source>
</evidence>
<dbReference type="InterPro" id="IPR028098">
    <property type="entry name" value="Glyco_trans_4-like_N"/>
</dbReference>
<dbReference type="PANTHER" id="PTHR45947:SF3">
    <property type="entry name" value="SULFOQUINOVOSYL TRANSFERASE SQD2"/>
    <property type="match status" value="1"/>
</dbReference>
<reference evidence="3" key="1">
    <citation type="journal article" date="2020" name="mSystems">
        <title>Genome- and Community-Level Interaction Insights into Carbon Utilization and Element Cycling Functions of Hydrothermarchaeota in Hydrothermal Sediment.</title>
        <authorList>
            <person name="Zhou Z."/>
            <person name="Liu Y."/>
            <person name="Xu W."/>
            <person name="Pan J."/>
            <person name="Luo Z.H."/>
            <person name="Li M."/>
        </authorList>
    </citation>
    <scope>NUCLEOTIDE SEQUENCE [LARGE SCALE GENOMIC DNA]</scope>
    <source>
        <strain evidence="3">SpSt-876</strain>
    </source>
</reference>
<dbReference type="AlphaFoldDB" id="A0A7C6EBR5"/>
<feature type="domain" description="Glycosyl transferase family 1" evidence="1">
    <location>
        <begin position="183"/>
        <end position="344"/>
    </location>
</feature>
<organism evidence="3">
    <name type="scientific">candidate division WOR-3 bacterium</name>
    <dbReference type="NCBI Taxonomy" id="2052148"/>
    <lineage>
        <taxon>Bacteria</taxon>
        <taxon>Bacteria division WOR-3</taxon>
    </lineage>
</organism>
<dbReference type="Pfam" id="PF13439">
    <property type="entry name" value="Glyco_transf_4"/>
    <property type="match status" value="1"/>
</dbReference>
<accession>A0A7C6EBR5</accession>
<dbReference type="SUPFAM" id="SSF53756">
    <property type="entry name" value="UDP-Glycosyltransferase/glycogen phosphorylase"/>
    <property type="match status" value="1"/>
</dbReference>
<dbReference type="InterPro" id="IPR050194">
    <property type="entry name" value="Glycosyltransferase_grp1"/>
</dbReference>
<protein>
    <submittedName>
        <fullName evidence="3">Glycosyltransferase family 1 protein</fullName>
    </submittedName>
</protein>
<evidence type="ECO:0000259" key="2">
    <source>
        <dbReference type="Pfam" id="PF13439"/>
    </source>
</evidence>
<dbReference type="PANTHER" id="PTHR45947">
    <property type="entry name" value="SULFOQUINOVOSYL TRANSFERASE SQD2"/>
    <property type="match status" value="1"/>
</dbReference>
<dbReference type="InterPro" id="IPR001296">
    <property type="entry name" value="Glyco_trans_1"/>
</dbReference>
<gene>
    <name evidence="3" type="ORF">ENW73_00230</name>
</gene>
<keyword evidence="3" id="KW-0808">Transferase</keyword>
<feature type="domain" description="Glycosyltransferase subfamily 4-like N-terminal" evidence="2">
    <location>
        <begin position="17"/>
        <end position="177"/>
    </location>
</feature>